<evidence type="ECO:0000256" key="2">
    <source>
        <dbReference type="ARBA" id="ARBA00022692"/>
    </source>
</evidence>
<feature type="transmembrane region" description="Helical" evidence="5">
    <location>
        <begin position="324"/>
        <end position="344"/>
    </location>
</feature>
<dbReference type="Gene3D" id="1.20.1740.10">
    <property type="entry name" value="Amino acid/polyamine transporter I"/>
    <property type="match status" value="1"/>
</dbReference>
<dbReference type="AlphaFoldDB" id="A0A4P9Z0L8"/>
<feature type="transmembrane region" description="Helical" evidence="5">
    <location>
        <begin position="436"/>
        <end position="454"/>
    </location>
</feature>
<proteinExistence type="predicted"/>
<gene>
    <name evidence="6" type="ORF">SYNPS1DRAFT_15078</name>
</gene>
<feature type="transmembrane region" description="Helical" evidence="5">
    <location>
        <begin position="265"/>
        <end position="283"/>
    </location>
</feature>
<organism evidence="6 7">
    <name type="scientific">Syncephalis pseudoplumigaleata</name>
    <dbReference type="NCBI Taxonomy" id="1712513"/>
    <lineage>
        <taxon>Eukaryota</taxon>
        <taxon>Fungi</taxon>
        <taxon>Fungi incertae sedis</taxon>
        <taxon>Zoopagomycota</taxon>
        <taxon>Zoopagomycotina</taxon>
        <taxon>Zoopagomycetes</taxon>
        <taxon>Zoopagales</taxon>
        <taxon>Piptocephalidaceae</taxon>
        <taxon>Syncephalis</taxon>
    </lineage>
</organism>
<sequence>MIKQELQGGVEGGAVDGRDDVLPRTMGVVAATALVIGHVIGSGIFSTPAIVWSLVGSPGMSLSMWLIGGVITICGAVCFVELGTLLPNSGGEQAYLAYIYRRPYVLASYLFFWSLIIFMRPASAAANAVVAGKHLLYALFGPPSQPRDGAEWTQHEWLQRAIGLICIACISFMTAVSTRWTLGIQTVFTIAKMLVLLLIATAGVLVMAGGIRLEHPPDNWREPFAGTSAEVSDYASAMFKISWAYSGWNNIHYALGELKHPQRNLPLAAFGGMAIVIGLYLLANFAYMAVVPASLAFHSGEVLAASFCSILFGEHVGQRMIAPIIGLSALGSTIASVFAASRVLRVAAQDGYLPGSSVLARLHPGLGTPVPAVVFNMCLAFVMLLAPPPGKAFSFLVDFIGYPSGFFLALTVAGMLRLRHTEPGTSRPFRAWTPVAYFYITIAVFVCVFPWVPPKTPPAPGTIPHYLAPLLGVASVLTGLPMWYVMLVHRGSARLAWHHLKARLLRTPQVVARVPAA</sequence>
<keyword evidence="3 5" id="KW-1133">Transmembrane helix</keyword>
<evidence type="ECO:0000256" key="4">
    <source>
        <dbReference type="ARBA" id="ARBA00023136"/>
    </source>
</evidence>
<dbReference type="GO" id="GO:0016020">
    <property type="term" value="C:membrane"/>
    <property type="evidence" value="ECO:0007669"/>
    <property type="project" value="UniProtKB-SubCell"/>
</dbReference>
<dbReference type="OrthoDB" id="5982228at2759"/>
<keyword evidence="4 5" id="KW-0472">Membrane</keyword>
<dbReference type="Pfam" id="PF13520">
    <property type="entry name" value="AA_permease_2"/>
    <property type="match status" value="1"/>
</dbReference>
<feature type="transmembrane region" description="Helical" evidence="5">
    <location>
        <begin position="64"/>
        <end position="86"/>
    </location>
</feature>
<dbReference type="InterPro" id="IPR002293">
    <property type="entry name" value="AA/rel_permease1"/>
</dbReference>
<dbReference type="Proteomes" id="UP000278143">
    <property type="component" value="Unassembled WGS sequence"/>
</dbReference>
<dbReference type="GO" id="GO:0015179">
    <property type="term" value="F:L-amino acid transmembrane transporter activity"/>
    <property type="evidence" value="ECO:0007669"/>
    <property type="project" value="TreeGrafter"/>
</dbReference>
<feature type="transmembrane region" description="Helical" evidence="5">
    <location>
        <begin position="295"/>
        <end position="312"/>
    </location>
</feature>
<keyword evidence="7" id="KW-1185">Reference proteome</keyword>
<evidence type="ECO:0000313" key="6">
    <source>
        <dbReference type="EMBL" id="RKP25838.1"/>
    </source>
</evidence>
<dbReference type="EMBL" id="KZ989598">
    <property type="protein sequence ID" value="RKP25838.1"/>
    <property type="molecule type" value="Genomic_DNA"/>
</dbReference>
<feature type="transmembrane region" description="Helical" evidence="5">
    <location>
        <begin position="365"/>
        <end position="386"/>
    </location>
</feature>
<dbReference type="PANTHER" id="PTHR11785:SF353">
    <property type="entry name" value="METHIONINE TRANSPORTER (EUROFUNG)"/>
    <property type="match status" value="1"/>
</dbReference>
<feature type="transmembrane region" description="Helical" evidence="5">
    <location>
        <begin position="466"/>
        <end position="487"/>
    </location>
</feature>
<evidence type="ECO:0000313" key="7">
    <source>
        <dbReference type="Proteomes" id="UP000278143"/>
    </source>
</evidence>
<feature type="transmembrane region" description="Helical" evidence="5">
    <location>
        <begin position="28"/>
        <end position="52"/>
    </location>
</feature>
<evidence type="ECO:0000256" key="1">
    <source>
        <dbReference type="ARBA" id="ARBA00004141"/>
    </source>
</evidence>
<comment type="subcellular location">
    <subcellularLocation>
        <location evidence="1">Membrane</location>
        <topology evidence="1">Multi-pass membrane protein</topology>
    </subcellularLocation>
</comment>
<evidence type="ECO:0000256" key="5">
    <source>
        <dbReference type="SAM" id="Phobius"/>
    </source>
</evidence>
<evidence type="ECO:0000256" key="3">
    <source>
        <dbReference type="ARBA" id="ARBA00022989"/>
    </source>
</evidence>
<dbReference type="PIRSF" id="PIRSF006060">
    <property type="entry name" value="AA_transporter"/>
    <property type="match status" value="1"/>
</dbReference>
<keyword evidence="2 5" id="KW-0812">Transmembrane</keyword>
<feature type="transmembrane region" description="Helical" evidence="5">
    <location>
        <begin position="392"/>
        <end position="416"/>
    </location>
</feature>
<dbReference type="InterPro" id="IPR050598">
    <property type="entry name" value="AminoAcid_Transporter"/>
</dbReference>
<feature type="transmembrane region" description="Helical" evidence="5">
    <location>
        <begin position="161"/>
        <end position="182"/>
    </location>
</feature>
<protein>
    <submittedName>
        <fullName evidence="6">Amino acid/polyamine transporter I</fullName>
    </submittedName>
</protein>
<reference evidence="7" key="1">
    <citation type="journal article" date="2018" name="Nat. Microbiol.">
        <title>Leveraging single-cell genomics to expand the fungal tree of life.</title>
        <authorList>
            <person name="Ahrendt S.R."/>
            <person name="Quandt C.A."/>
            <person name="Ciobanu D."/>
            <person name="Clum A."/>
            <person name="Salamov A."/>
            <person name="Andreopoulos B."/>
            <person name="Cheng J.F."/>
            <person name="Woyke T."/>
            <person name="Pelin A."/>
            <person name="Henrissat B."/>
            <person name="Reynolds N.K."/>
            <person name="Benny G.L."/>
            <person name="Smith M.E."/>
            <person name="James T.Y."/>
            <person name="Grigoriev I.V."/>
        </authorList>
    </citation>
    <scope>NUCLEOTIDE SEQUENCE [LARGE SCALE GENOMIC DNA]</scope>
    <source>
        <strain evidence="7">Benny S71-1</strain>
    </source>
</reference>
<name>A0A4P9Z0L8_9FUNG</name>
<dbReference type="PANTHER" id="PTHR11785">
    <property type="entry name" value="AMINO ACID TRANSPORTER"/>
    <property type="match status" value="1"/>
</dbReference>
<feature type="transmembrane region" description="Helical" evidence="5">
    <location>
        <begin position="194"/>
        <end position="213"/>
    </location>
</feature>
<feature type="transmembrane region" description="Helical" evidence="5">
    <location>
        <begin position="106"/>
        <end position="130"/>
    </location>
</feature>
<accession>A0A4P9Z0L8</accession>